<accession>A0A1U8AKP4</accession>
<dbReference type="InterPro" id="IPR029071">
    <property type="entry name" value="Ubiquitin-like_domsf"/>
</dbReference>
<evidence type="ECO:0000313" key="3">
    <source>
        <dbReference type="Proteomes" id="UP000189703"/>
    </source>
</evidence>
<dbReference type="OrthoDB" id="2445133at2759"/>
<feature type="region of interest" description="Disordered" evidence="1">
    <location>
        <begin position="212"/>
        <end position="240"/>
    </location>
</feature>
<dbReference type="Pfam" id="PF00789">
    <property type="entry name" value="UBX"/>
    <property type="match status" value="1"/>
</dbReference>
<feature type="region of interest" description="Disordered" evidence="1">
    <location>
        <begin position="147"/>
        <end position="167"/>
    </location>
</feature>
<gene>
    <name evidence="4" type="primary">LOC104605282</name>
</gene>
<evidence type="ECO:0000313" key="4">
    <source>
        <dbReference type="RefSeq" id="XP_010268290.1"/>
    </source>
</evidence>
<feature type="compositionally biased region" description="Polar residues" evidence="1">
    <location>
        <begin position="493"/>
        <end position="509"/>
    </location>
</feature>
<dbReference type="AlphaFoldDB" id="A0A1U8AKP4"/>
<dbReference type="Proteomes" id="UP000189703">
    <property type="component" value="Unplaced"/>
</dbReference>
<dbReference type="PANTHER" id="PTHR47770">
    <property type="entry name" value="PLANT UBX DOMAIN-CONTAINING PROTEIN 11"/>
    <property type="match status" value="1"/>
</dbReference>
<dbReference type="FunCoup" id="A0A1U8AKP4">
    <property type="interactions" value="3527"/>
</dbReference>
<dbReference type="OMA" id="FEPNNTS"/>
<keyword evidence="3" id="KW-1185">Reference proteome</keyword>
<dbReference type="InterPro" id="IPR001012">
    <property type="entry name" value="UBX_dom"/>
</dbReference>
<dbReference type="Pfam" id="PF23187">
    <property type="entry name" value="UBX7_N"/>
    <property type="match status" value="1"/>
</dbReference>
<sequence>MERSISVLTFKGSISEAIIEAKRQKKLFVVYTSGEDDDSKLLEQTTWMDLNVGESISKFCIFLHILQGSPDALHFSAIYPQKSFPCITVVGYNGLQLWQHEGYISAEALASRIEKAWLSLQMQEATATVLTAALASKKAESLSFSSLNASSSDQGTSSSINDHFPSIDQTLHDTETKILVAPDLLPKTGDNEPQLEMAGEVSVEHPTHASMLEKGKDKLPDPLKSGDRDPQLKIENEGSTEQLMHANKLENGKDELSAPLHETTPELHCPVTHLSNVEVDTSSFSSVDEYSAPHVVVDDHGSGFSQENSTMIIKEAGRSVQDGNNGDLGNSGVGKPRDVNLNIKLPDGGSLQEKFSVTDTLQLVKDFVNENHTGGIGSYDLAVPYPRKVFTEHDLIKSLSELGLFNRQALILVPHNKATGSNDRNYSSDTDHSSESSGGYYGFVKRVLSFLNPFSYLGSTASGLNSQQESNAGLWQYRPNPTYQSHLPERQYNLYSPNRGTNSTEGNSSKSKRSTASRIGSNIHTLKRDEDVNPFKDRNAFWNGNSTQYGNNGDN</sequence>
<proteinExistence type="predicted"/>
<dbReference type="SMART" id="SM00166">
    <property type="entry name" value="UBX"/>
    <property type="match status" value="1"/>
</dbReference>
<feature type="region of interest" description="Disordered" evidence="1">
    <location>
        <begin position="417"/>
        <end position="436"/>
    </location>
</feature>
<dbReference type="KEGG" id="nnu:104605282"/>
<reference evidence="4" key="1">
    <citation type="submission" date="2025-08" db="UniProtKB">
        <authorList>
            <consortium name="RefSeq"/>
        </authorList>
    </citation>
    <scope>IDENTIFICATION</scope>
</reference>
<feature type="compositionally biased region" description="Polar residues" evidence="1">
    <location>
        <begin position="542"/>
        <end position="555"/>
    </location>
</feature>
<dbReference type="GeneID" id="104605282"/>
<dbReference type="Gene3D" id="3.40.30.10">
    <property type="entry name" value="Glutaredoxin"/>
    <property type="match status" value="1"/>
</dbReference>
<dbReference type="eggNOG" id="KOG2507">
    <property type="taxonomic scope" value="Eukaryota"/>
</dbReference>
<organism evidence="3 4">
    <name type="scientific">Nelumbo nucifera</name>
    <name type="common">Sacred lotus</name>
    <dbReference type="NCBI Taxonomy" id="4432"/>
    <lineage>
        <taxon>Eukaryota</taxon>
        <taxon>Viridiplantae</taxon>
        <taxon>Streptophyta</taxon>
        <taxon>Embryophyta</taxon>
        <taxon>Tracheophyta</taxon>
        <taxon>Spermatophyta</taxon>
        <taxon>Magnoliopsida</taxon>
        <taxon>Proteales</taxon>
        <taxon>Nelumbonaceae</taxon>
        <taxon>Nelumbo</taxon>
    </lineage>
</organism>
<feature type="domain" description="UBX" evidence="2">
    <location>
        <begin position="334"/>
        <end position="412"/>
    </location>
</feature>
<protein>
    <submittedName>
        <fullName evidence="4">Plant UBX domain-containing protein 11</fullName>
    </submittedName>
</protein>
<dbReference type="InterPro" id="IPR036249">
    <property type="entry name" value="Thioredoxin-like_sf"/>
</dbReference>
<dbReference type="Gene3D" id="3.10.20.90">
    <property type="entry name" value="Phosphatidylinositol 3-kinase Catalytic Subunit, Chain A, domain 1"/>
    <property type="match status" value="1"/>
</dbReference>
<dbReference type="RefSeq" id="XP_010268290.1">
    <property type="nucleotide sequence ID" value="XM_010269988.2"/>
</dbReference>
<evidence type="ECO:0000259" key="2">
    <source>
        <dbReference type="PROSITE" id="PS50033"/>
    </source>
</evidence>
<dbReference type="PROSITE" id="PS50033">
    <property type="entry name" value="UBX"/>
    <property type="match status" value="1"/>
</dbReference>
<dbReference type="InParanoid" id="A0A1U8AKP4"/>
<dbReference type="SUPFAM" id="SSF54236">
    <property type="entry name" value="Ubiquitin-like"/>
    <property type="match status" value="1"/>
</dbReference>
<feature type="compositionally biased region" description="Basic and acidic residues" evidence="1">
    <location>
        <begin position="526"/>
        <end position="539"/>
    </location>
</feature>
<feature type="compositionally biased region" description="Basic and acidic residues" evidence="1">
    <location>
        <begin position="212"/>
        <end position="236"/>
    </location>
</feature>
<dbReference type="SUPFAM" id="SSF52833">
    <property type="entry name" value="Thioredoxin-like"/>
    <property type="match status" value="1"/>
</dbReference>
<dbReference type="STRING" id="4432.A0A1U8AKP4"/>
<evidence type="ECO:0000256" key="1">
    <source>
        <dbReference type="SAM" id="MobiDB-lite"/>
    </source>
</evidence>
<feature type="region of interest" description="Disordered" evidence="1">
    <location>
        <begin position="492"/>
        <end position="555"/>
    </location>
</feature>
<name>A0A1U8AKP4_NELNU</name>
<dbReference type="CDD" id="cd01767">
    <property type="entry name" value="UBX"/>
    <property type="match status" value="1"/>
</dbReference>
<dbReference type="PANTHER" id="PTHR47770:SF1">
    <property type="entry name" value="PLANT UBX DOMAIN-CONTAINING PROTEIN 11"/>
    <property type="match status" value="1"/>
</dbReference>